<accession>A0A1M2V4P7</accession>
<reference evidence="1 2" key="1">
    <citation type="submission" date="2016-10" db="EMBL/GenBank/DDBJ databases">
        <title>Genome sequence of the basidiomycete white-rot fungus Trametes pubescens.</title>
        <authorList>
            <person name="Makela M.R."/>
            <person name="Granchi Z."/>
            <person name="Peng M."/>
            <person name="De Vries R.P."/>
            <person name="Grigoriev I."/>
            <person name="Riley R."/>
            <person name="Hilden K."/>
        </authorList>
    </citation>
    <scope>NUCLEOTIDE SEQUENCE [LARGE SCALE GENOMIC DNA]</scope>
    <source>
        <strain evidence="1 2">FBCC735</strain>
    </source>
</reference>
<evidence type="ECO:0000313" key="1">
    <source>
        <dbReference type="EMBL" id="OJT02574.1"/>
    </source>
</evidence>
<organism evidence="1 2">
    <name type="scientific">Trametes pubescens</name>
    <name type="common">White-rot fungus</name>
    <dbReference type="NCBI Taxonomy" id="154538"/>
    <lineage>
        <taxon>Eukaryota</taxon>
        <taxon>Fungi</taxon>
        <taxon>Dikarya</taxon>
        <taxon>Basidiomycota</taxon>
        <taxon>Agaricomycotina</taxon>
        <taxon>Agaricomycetes</taxon>
        <taxon>Polyporales</taxon>
        <taxon>Polyporaceae</taxon>
        <taxon>Trametes</taxon>
    </lineage>
</organism>
<gene>
    <name evidence="1" type="ORF">TRAPUB_6896</name>
</gene>
<sequence>MAAQTYRELVQSILASIAETKQKSAEYTDIVDRVIVEKHAKGEPVATNHHYFIRRSLNAEAQAGWLTFTDDTVVTFTDAGTIHYAGTHNASVDKCALIDARSEYLRLASIVQEALQGGEPTAPVSDIRGLPDIVHNNLDALASLEESNEDLLEKYHHVAMRLEGF</sequence>
<dbReference type="AlphaFoldDB" id="A0A1M2V4P7"/>
<dbReference type="OMA" id="AGWLTFT"/>
<protein>
    <submittedName>
        <fullName evidence="1">Uncharacterized protein</fullName>
    </submittedName>
</protein>
<name>A0A1M2V4P7_TRAPU</name>
<dbReference type="EMBL" id="MNAD01001662">
    <property type="protein sequence ID" value="OJT02574.1"/>
    <property type="molecule type" value="Genomic_DNA"/>
</dbReference>
<dbReference type="OrthoDB" id="2748535at2759"/>
<dbReference type="Proteomes" id="UP000184267">
    <property type="component" value="Unassembled WGS sequence"/>
</dbReference>
<comment type="caution">
    <text evidence="1">The sequence shown here is derived from an EMBL/GenBank/DDBJ whole genome shotgun (WGS) entry which is preliminary data.</text>
</comment>
<proteinExistence type="predicted"/>
<keyword evidence="2" id="KW-1185">Reference proteome</keyword>
<evidence type="ECO:0000313" key="2">
    <source>
        <dbReference type="Proteomes" id="UP000184267"/>
    </source>
</evidence>